<reference evidence="4" key="1">
    <citation type="submission" date="2011-12" db="EMBL/GenBank/DDBJ databases">
        <title>Complete sequence of Clostridium clariflavum DSM 19732.</title>
        <authorList>
            <consortium name="US DOE Joint Genome Institute"/>
            <person name="Lucas S."/>
            <person name="Han J."/>
            <person name="Lapidus A."/>
            <person name="Cheng J.-F."/>
            <person name="Goodwin L."/>
            <person name="Pitluck S."/>
            <person name="Peters L."/>
            <person name="Teshima H."/>
            <person name="Detter J.C."/>
            <person name="Han C."/>
            <person name="Tapia R."/>
            <person name="Land M."/>
            <person name="Hauser L."/>
            <person name="Kyrpides N."/>
            <person name="Ivanova N."/>
            <person name="Pagani I."/>
            <person name="Kitzmiller T."/>
            <person name="Lynd L."/>
            <person name="Izquierdo J."/>
            <person name="Woyke T."/>
        </authorList>
    </citation>
    <scope>NUCLEOTIDE SEQUENCE [LARGE SCALE GENOMIC DNA]</scope>
    <source>
        <strain evidence="4">DSM 19732 / NBRC 101661 / EBR45</strain>
    </source>
</reference>
<dbReference type="EMBL" id="CP003065">
    <property type="protein sequence ID" value="AEV69459.1"/>
    <property type="molecule type" value="Genomic_DNA"/>
</dbReference>
<dbReference type="RefSeq" id="WP_014256008.1">
    <property type="nucleotide sequence ID" value="NC_016627.1"/>
</dbReference>
<evidence type="ECO:0000256" key="1">
    <source>
        <dbReference type="SAM" id="SignalP"/>
    </source>
</evidence>
<gene>
    <name evidence="3" type="ordered locus">Clocl_2912</name>
</gene>
<reference evidence="3 4" key="2">
    <citation type="journal article" date="2012" name="Stand. Genomic Sci.">
        <title>Complete Genome Sequence of Clostridium clariflavum DSM 19732.</title>
        <authorList>
            <person name="Izquierdo J.A."/>
            <person name="Goodwin L."/>
            <person name="Davenport K.W."/>
            <person name="Teshima H."/>
            <person name="Bruce D."/>
            <person name="Detter C."/>
            <person name="Tapia R."/>
            <person name="Han S."/>
            <person name="Land M."/>
            <person name="Hauser L."/>
            <person name="Jeffries C.D."/>
            <person name="Han J."/>
            <person name="Pitluck S."/>
            <person name="Nolan M."/>
            <person name="Chen A."/>
            <person name="Huntemann M."/>
            <person name="Mavromatis K."/>
            <person name="Mikhailova N."/>
            <person name="Liolios K."/>
            <person name="Woyke T."/>
            <person name="Lynd L.R."/>
        </authorList>
    </citation>
    <scope>NUCLEOTIDE SEQUENCE [LARGE SCALE GENOMIC DNA]</scope>
    <source>
        <strain evidence="4">DSM 19732 / NBRC 101661 / EBR45</strain>
    </source>
</reference>
<organism evidence="3 4">
    <name type="scientific">Acetivibrio clariflavus (strain DSM 19732 / NBRC 101661 / EBR45)</name>
    <name type="common">Clostridium clariflavum</name>
    <dbReference type="NCBI Taxonomy" id="720554"/>
    <lineage>
        <taxon>Bacteria</taxon>
        <taxon>Bacillati</taxon>
        <taxon>Bacillota</taxon>
        <taxon>Clostridia</taxon>
        <taxon>Eubacteriales</taxon>
        <taxon>Oscillospiraceae</taxon>
        <taxon>Acetivibrio</taxon>
    </lineage>
</organism>
<proteinExistence type="predicted"/>
<feature type="chain" id="PRO_5039624625" description="Prolow-density lipoprotein receptor-related protein 1-like beta-propeller domain-containing protein" evidence="1">
    <location>
        <begin position="24"/>
        <end position="631"/>
    </location>
</feature>
<dbReference type="InterPro" id="IPR032485">
    <property type="entry name" value="LRP1-like_beta_prop"/>
</dbReference>
<dbReference type="OrthoDB" id="27389at2"/>
<dbReference type="InterPro" id="IPR046033">
    <property type="entry name" value="DUF5991"/>
</dbReference>
<dbReference type="STRING" id="720554.Clocl_2912"/>
<keyword evidence="1" id="KW-0732">Signal</keyword>
<dbReference type="Proteomes" id="UP000005435">
    <property type="component" value="Chromosome"/>
</dbReference>
<dbReference type="eggNOG" id="COG0823">
    <property type="taxonomic scope" value="Bacteria"/>
</dbReference>
<sequence length="631" mass="74217">MVYRKLCLIIAILMALLCGCGKDGVIKDRDQDSYNNNGSIENTGKVQNQEMKNNGYGNLINGGYAIYDNGYIYFTNGFAPDLTEADCKLYRVNYDWAEPTKILDDTAEGINIVGDWIYYINLSDGHKLYKARKDGTQRMMLHDERCSTIYVQGDWIYFSTWFVVGGKIDGDLYKMKIDGSNKEKLSDDCAESLIVKDNWIYYLSEEYVPGDVIHKSYLYKMKTDGTEKNRISDEEMHSFVLYDQWIYFTDHNDKMYMMDISGNNKSLITEDKVFNFNTDGKWIYYCNLSDFEKLYRIKPDGSGKEKLSETRSPFIHIVGDWIYFIYLHKDDMAPFRIKLDGSEEDYADPNVNQNVEDKEAKDSANDNGGNLPKVLFNAAKYGEKALYLGMPIEEVRRLLNEKGEETYEIERTSHPYDWRYGNRIFDMRYYIIEFDREEKIYEIYVNDNIPTERGLKFGDPIERMEELYGKNYNKRPENGKTYFNYDMGGYNFWGYFNEDNKLDLWVLTVKRDIDAELQTWEGTLKYSEFVPPDQNMFYTIRIHKENNEYYGDISINGFQTKQRIRTKVVGDKAAINLVFETYLPDNMLETYGEGDILLKLERKDSKVYTTWFCLKPILLENNDIQGVYFEY</sequence>
<evidence type="ECO:0000259" key="2">
    <source>
        <dbReference type="Pfam" id="PF16472"/>
    </source>
</evidence>
<dbReference type="KEGG" id="ccl:Clocl_2912"/>
<dbReference type="Pfam" id="PF19453">
    <property type="entry name" value="DUF5991"/>
    <property type="match status" value="1"/>
</dbReference>
<dbReference type="InterPro" id="IPR011042">
    <property type="entry name" value="6-blade_b-propeller_TolB-like"/>
</dbReference>
<dbReference type="PANTHER" id="PTHR32256">
    <property type="match status" value="1"/>
</dbReference>
<dbReference type="Gene3D" id="2.120.10.30">
    <property type="entry name" value="TolB, C-terminal domain"/>
    <property type="match status" value="1"/>
</dbReference>
<evidence type="ECO:0000313" key="4">
    <source>
        <dbReference type="Proteomes" id="UP000005435"/>
    </source>
</evidence>
<dbReference type="PANTHER" id="PTHR32256:SF17">
    <property type="entry name" value="EGF-LIKE DOMAIN-CONTAINING PROTEIN"/>
    <property type="match status" value="1"/>
</dbReference>
<dbReference type="HOGENOM" id="CLU_433269_0_0_9"/>
<dbReference type="PROSITE" id="PS51257">
    <property type="entry name" value="PROKAR_LIPOPROTEIN"/>
    <property type="match status" value="1"/>
</dbReference>
<dbReference type="SUPFAM" id="SSF69304">
    <property type="entry name" value="Tricorn protease N-terminal domain"/>
    <property type="match status" value="1"/>
</dbReference>
<keyword evidence="4" id="KW-1185">Reference proteome</keyword>
<feature type="signal peptide" evidence="1">
    <location>
        <begin position="1"/>
        <end position="23"/>
    </location>
</feature>
<evidence type="ECO:0000313" key="3">
    <source>
        <dbReference type="EMBL" id="AEV69459.1"/>
    </source>
</evidence>
<name>G8LTG4_ACECE</name>
<accession>G8LTG4</accession>
<feature type="domain" description="Prolow-density lipoprotein receptor-related protein 1-like beta-propeller" evidence="2">
    <location>
        <begin position="54"/>
        <end position="337"/>
    </location>
</feature>
<protein>
    <recommendedName>
        <fullName evidence="2">Prolow-density lipoprotein receptor-related protein 1-like beta-propeller domain-containing protein</fullName>
    </recommendedName>
</protein>
<dbReference type="InterPro" id="IPR053369">
    <property type="entry name" value="SrfA-induced_signal"/>
</dbReference>
<dbReference type="Pfam" id="PF16472">
    <property type="entry name" value="DUF5050"/>
    <property type="match status" value="1"/>
</dbReference>
<dbReference type="AlphaFoldDB" id="G8LTG4"/>